<keyword evidence="6 9" id="KW-0812">Transmembrane</keyword>
<reference evidence="14" key="1">
    <citation type="journal article" date="2019" name="Int. J. Syst. Evol. Microbiol.">
        <title>The Global Catalogue of Microorganisms (GCM) 10K type strain sequencing project: providing services to taxonomists for standard genome sequencing and annotation.</title>
        <authorList>
            <consortium name="The Broad Institute Genomics Platform"/>
            <consortium name="The Broad Institute Genome Sequencing Center for Infectious Disease"/>
            <person name="Wu L."/>
            <person name="Ma J."/>
        </authorList>
    </citation>
    <scope>NUCLEOTIDE SEQUENCE [LARGE SCALE GENOMIC DNA]</scope>
    <source>
        <strain evidence="14">CGMCC 1.15277</strain>
    </source>
</reference>
<evidence type="ECO:0000256" key="2">
    <source>
        <dbReference type="ARBA" id="ARBA00007069"/>
    </source>
</evidence>
<evidence type="ECO:0000256" key="7">
    <source>
        <dbReference type="ARBA" id="ARBA00022989"/>
    </source>
</evidence>
<accession>A0ABW1WYQ0</accession>
<keyword evidence="7 9" id="KW-1133">Transmembrane helix</keyword>
<feature type="transmembrane region" description="Helical" evidence="9">
    <location>
        <begin position="89"/>
        <end position="116"/>
    </location>
</feature>
<evidence type="ECO:0000256" key="9">
    <source>
        <dbReference type="RuleBase" id="RU363032"/>
    </source>
</evidence>
<feature type="transmembrane region" description="Helical" evidence="9">
    <location>
        <begin position="291"/>
        <end position="314"/>
    </location>
</feature>
<name>A0ABW1WYQ0_9ACTN</name>
<dbReference type="InterPro" id="IPR035906">
    <property type="entry name" value="MetI-like_sf"/>
</dbReference>
<comment type="function">
    <text evidence="10">Part of the binding-protein-dependent transport system for phosphate; probably responsible for the translocation of the substrate across the membrane.</text>
</comment>
<feature type="domain" description="ABC transmembrane type-1" evidence="12">
    <location>
        <begin position="144"/>
        <end position="371"/>
    </location>
</feature>
<evidence type="ECO:0000313" key="14">
    <source>
        <dbReference type="Proteomes" id="UP001596266"/>
    </source>
</evidence>
<dbReference type="Pfam" id="PF00528">
    <property type="entry name" value="BPD_transp_1"/>
    <property type="match status" value="1"/>
</dbReference>
<feature type="transmembrane region" description="Helical" evidence="9">
    <location>
        <begin position="352"/>
        <end position="371"/>
    </location>
</feature>
<evidence type="ECO:0000256" key="6">
    <source>
        <dbReference type="ARBA" id="ARBA00022692"/>
    </source>
</evidence>
<protein>
    <recommendedName>
        <fullName evidence="10">Phosphate transport system permease protein</fullName>
    </recommendedName>
</protein>
<keyword evidence="14" id="KW-1185">Reference proteome</keyword>
<proteinExistence type="inferred from homology"/>
<dbReference type="CDD" id="cd06261">
    <property type="entry name" value="TM_PBP2"/>
    <property type="match status" value="1"/>
</dbReference>
<gene>
    <name evidence="13" type="primary">pstC</name>
    <name evidence="13" type="ORF">ACFP57_05155</name>
</gene>
<feature type="transmembrane region" description="Helical" evidence="9">
    <location>
        <begin position="181"/>
        <end position="199"/>
    </location>
</feature>
<evidence type="ECO:0000313" key="13">
    <source>
        <dbReference type="EMBL" id="MFC6396375.1"/>
    </source>
</evidence>
<dbReference type="PROSITE" id="PS50928">
    <property type="entry name" value="ABC_TM1"/>
    <property type="match status" value="1"/>
</dbReference>
<organism evidence="13 14">
    <name type="scientific">Luteococcus sanguinis</name>
    <dbReference type="NCBI Taxonomy" id="174038"/>
    <lineage>
        <taxon>Bacteria</taxon>
        <taxon>Bacillati</taxon>
        <taxon>Actinomycetota</taxon>
        <taxon>Actinomycetes</taxon>
        <taxon>Propionibacteriales</taxon>
        <taxon>Propionibacteriaceae</taxon>
        <taxon>Luteococcus</taxon>
    </lineage>
</organism>
<sequence>MPTSDGDTRPLDSSPVAADPRISLKAELDGADPLRAPIANEGATLTHDATESPVGQRHPAEDTATTAPAPRHIQLPAPKKGPDRVFRGLASGAGFLIVAMIAAIAIFLLMQAIPSLAKNEVNFLTSNEWTVADNRLAFGIAGMLWTTAISSIIAMLLAVPIAVGVALLITHYSSKRVGNTVGFLVDLLAAVPSVVYGLWGARVLGPALAPFTGWIQDNLGWFPLFSRGLSSTGTVFIASLVLAIMILPIVTSISRDVFRQTPRDHIEAAYALGSTKWEMIKTAVLPYGRSGVIAASMLGLGRALGETIAVMLILSTTNDTKIDFSLFAGGQTFAAKIANNAAEFDSATKTGAYIAAGLVLFVLTFVVNALARMIADRGKAK</sequence>
<dbReference type="Gene3D" id="1.10.3720.10">
    <property type="entry name" value="MetI-like"/>
    <property type="match status" value="1"/>
</dbReference>
<keyword evidence="4 10" id="KW-1003">Cell membrane</keyword>
<feature type="compositionally biased region" description="Basic and acidic residues" evidence="11">
    <location>
        <begin position="1"/>
        <end position="10"/>
    </location>
</feature>
<feature type="transmembrane region" description="Helical" evidence="9">
    <location>
        <begin position="229"/>
        <end position="250"/>
    </location>
</feature>
<evidence type="ECO:0000256" key="1">
    <source>
        <dbReference type="ARBA" id="ARBA00004651"/>
    </source>
</evidence>
<evidence type="ECO:0000256" key="11">
    <source>
        <dbReference type="SAM" id="MobiDB-lite"/>
    </source>
</evidence>
<evidence type="ECO:0000259" key="12">
    <source>
        <dbReference type="PROSITE" id="PS50928"/>
    </source>
</evidence>
<dbReference type="NCBIfam" id="TIGR02138">
    <property type="entry name" value="phosphate_pstC"/>
    <property type="match status" value="1"/>
</dbReference>
<keyword evidence="5 10" id="KW-0592">Phosphate transport</keyword>
<dbReference type="InterPro" id="IPR011864">
    <property type="entry name" value="Phosphate_PstC"/>
</dbReference>
<dbReference type="PANTHER" id="PTHR30425:SF1">
    <property type="entry name" value="PHOSPHATE TRANSPORT SYSTEM PERMEASE PROTEIN PSTC"/>
    <property type="match status" value="1"/>
</dbReference>
<evidence type="ECO:0000256" key="10">
    <source>
        <dbReference type="RuleBase" id="RU363054"/>
    </source>
</evidence>
<evidence type="ECO:0000256" key="3">
    <source>
        <dbReference type="ARBA" id="ARBA00022448"/>
    </source>
</evidence>
<evidence type="ECO:0000256" key="8">
    <source>
        <dbReference type="ARBA" id="ARBA00023136"/>
    </source>
</evidence>
<dbReference type="PANTHER" id="PTHR30425">
    <property type="entry name" value="PHOSPHATE TRANSPORT SYSTEM PERMEASE PROTEIN PST"/>
    <property type="match status" value="1"/>
</dbReference>
<dbReference type="Proteomes" id="UP001596266">
    <property type="component" value="Unassembled WGS sequence"/>
</dbReference>
<dbReference type="InterPro" id="IPR000515">
    <property type="entry name" value="MetI-like"/>
</dbReference>
<keyword evidence="3 9" id="KW-0813">Transport</keyword>
<dbReference type="EMBL" id="JBHSUA010000009">
    <property type="protein sequence ID" value="MFC6396375.1"/>
    <property type="molecule type" value="Genomic_DNA"/>
</dbReference>
<dbReference type="SUPFAM" id="SSF161098">
    <property type="entry name" value="MetI-like"/>
    <property type="match status" value="1"/>
</dbReference>
<evidence type="ECO:0000256" key="5">
    <source>
        <dbReference type="ARBA" id="ARBA00022592"/>
    </source>
</evidence>
<comment type="subcellular location">
    <subcellularLocation>
        <location evidence="1 9">Cell membrane</location>
        <topology evidence="1 9">Multi-pass membrane protein</topology>
    </subcellularLocation>
</comment>
<evidence type="ECO:0000256" key="4">
    <source>
        <dbReference type="ARBA" id="ARBA00022475"/>
    </source>
</evidence>
<feature type="transmembrane region" description="Helical" evidence="9">
    <location>
        <begin position="136"/>
        <end position="169"/>
    </location>
</feature>
<feature type="region of interest" description="Disordered" evidence="11">
    <location>
        <begin position="1"/>
        <end position="77"/>
    </location>
</feature>
<keyword evidence="8 9" id="KW-0472">Membrane</keyword>
<dbReference type="RefSeq" id="WP_343884989.1">
    <property type="nucleotide sequence ID" value="NZ_BAAAKI010000004.1"/>
</dbReference>
<comment type="similarity">
    <text evidence="2 10">Belongs to the binding-protein-dependent transport system permease family. CysTW subfamily.</text>
</comment>
<comment type="caution">
    <text evidence="13">The sequence shown here is derived from an EMBL/GenBank/DDBJ whole genome shotgun (WGS) entry which is preliminary data.</text>
</comment>
<dbReference type="InterPro" id="IPR051124">
    <property type="entry name" value="Phosphate_Transport_Permease"/>
</dbReference>